<proteinExistence type="predicted"/>
<dbReference type="EMBL" id="QZKU01000128">
    <property type="protein sequence ID" value="RJP16160.1"/>
    <property type="molecule type" value="Genomic_DNA"/>
</dbReference>
<evidence type="ECO:0000313" key="4">
    <source>
        <dbReference type="Proteomes" id="UP000265882"/>
    </source>
</evidence>
<dbReference type="InterPro" id="IPR000845">
    <property type="entry name" value="Nucleoside_phosphorylase_d"/>
</dbReference>
<organism evidence="3 4">
    <name type="scientific">Abyssobacteria bacterium (strain SURF_5)</name>
    <dbReference type="NCBI Taxonomy" id="2093360"/>
    <lineage>
        <taxon>Bacteria</taxon>
        <taxon>Pseudomonadati</taxon>
        <taxon>Candidatus Hydrogenedentota</taxon>
        <taxon>Candidatus Abyssobacteria</taxon>
    </lineage>
</organism>
<dbReference type="CDD" id="cd17762">
    <property type="entry name" value="AMN"/>
    <property type="match status" value="1"/>
</dbReference>
<dbReference type="InterPro" id="IPR010944">
    <property type="entry name" value="AMN-like"/>
</dbReference>
<dbReference type="PANTHER" id="PTHR43691:SF6">
    <property type="entry name" value="AMP NUCLEOSIDASE"/>
    <property type="match status" value="1"/>
</dbReference>
<keyword evidence="3" id="KW-0326">Glycosidase</keyword>
<dbReference type="SUPFAM" id="SSF53167">
    <property type="entry name" value="Purine and uridine phosphorylases"/>
    <property type="match status" value="1"/>
</dbReference>
<reference evidence="3 4" key="1">
    <citation type="journal article" date="2017" name="ISME J.">
        <title>Energy and carbon metabolisms in a deep terrestrial subsurface fluid microbial community.</title>
        <authorList>
            <person name="Momper L."/>
            <person name="Jungbluth S.P."/>
            <person name="Lee M.D."/>
            <person name="Amend J.P."/>
        </authorList>
    </citation>
    <scope>NUCLEOTIDE SEQUENCE [LARGE SCALE GENOMIC DNA]</scope>
    <source>
        <strain evidence="3">SURF_5</strain>
    </source>
</reference>
<dbReference type="Gene3D" id="3.40.50.1580">
    <property type="entry name" value="Nucleoside phosphorylase domain"/>
    <property type="match status" value="1"/>
</dbReference>
<dbReference type="GO" id="GO:0005829">
    <property type="term" value="C:cytosol"/>
    <property type="evidence" value="ECO:0007669"/>
    <property type="project" value="TreeGrafter"/>
</dbReference>
<comment type="caution">
    <text evidence="3">The sequence shown here is derived from an EMBL/GenBank/DDBJ whole genome shotgun (WGS) entry which is preliminary data.</text>
</comment>
<keyword evidence="1" id="KW-1133">Transmembrane helix</keyword>
<accession>A0A3A4NGQ3</accession>
<evidence type="ECO:0000256" key="1">
    <source>
        <dbReference type="SAM" id="Phobius"/>
    </source>
</evidence>
<feature type="transmembrane region" description="Helical" evidence="1">
    <location>
        <begin position="83"/>
        <end position="103"/>
    </location>
</feature>
<evidence type="ECO:0000313" key="3">
    <source>
        <dbReference type="EMBL" id="RJP16160.1"/>
    </source>
</evidence>
<keyword evidence="1" id="KW-0472">Membrane</keyword>
<dbReference type="GO" id="GO:0009116">
    <property type="term" value="P:nucleoside metabolic process"/>
    <property type="evidence" value="ECO:0007669"/>
    <property type="project" value="InterPro"/>
</dbReference>
<dbReference type="Pfam" id="PF01048">
    <property type="entry name" value="PNP_UDP_1"/>
    <property type="match status" value="1"/>
</dbReference>
<sequence length="266" mass="30027">MGKNSRSSAEALREKIGRDSLERYTNSPVAEFQPFILLTNFSHYMTLFNEASGRATCRGSLMEVCHWPEEQISILNFGVGSPMAALVIDLLAFVDPLAILMLGMCGGLRKKHRLGDFFNTVAAIRDEGTSNHYMPPGVPALASFTVQKAVTTEVEAAKRFYHTGVVHTTNYRMWEFDDDFRAALEREKVSGIEMECATLFSAGFSRNLNVGALLLISDLPRTRRGIKTKESSKRVFKEYAQPHLEIGINVMRRLREMERGLLKKQW</sequence>
<protein>
    <submittedName>
        <fullName evidence="3">AMP nucleosidase</fullName>
        <ecNumber evidence="3">3.2.2.4</ecNumber>
    </submittedName>
</protein>
<name>A0A3A4NGQ3_ABYX5</name>
<dbReference type="Proteomes" id="UP000265882">
    <property type="component" value="Unassembled WGS sequence"/>
</dbReference>
<keyword evidence="3" id="KW-0378">Hydrolase</keyword>
<evidence type="ECO:0000259" key="2">
    <source>
        <dbReference type="Pfam" id="PF01048"/>
    </source>
</evidence>
<dbReference type="EC" id="3.2.2.4" evidence="3"/>
<dbReference type="AlphaFoldDB" id="A0A3A4NGQ3"/>
<dbReference type="NCBIfam" id="TIGR01721">
    <property type="entry name" value="AMN-like"/>
    <property type="match status" value="1"/>
</dbReference>
<feature type="domain" description="Nucleoside phosphorylase" evidence="2">
    <location>
        <begin position="53"/>
        <end position="224"/>
    </location>
</feature>
<gene>
    <name evidence="3" type="ORF">C4520_19320</name>
</gene>
<dbReference type="PANTHER" id="PTHR43691">
    <property type="entry name" value="URIDINE PHOSPHORYLASE"/>
    <property type="match status" value="1"/>
</dbReference>
<dbReference type="NCBIfam" id="NF005500">
    <property type="entry name" value="PRK07115.1"/>
    <property type="match status" value="1"/>
</dbReference>
<dbReference type="GO" id="GO:0008714">
    <property type="term" value="F:AMP nucleosidase activity"/>
    <property type="evidence" value="ECO:0007669"/>
    <property type="project" value="UniProtKB-EC"/>
</dbReference>
<keyword evidence="1" id="KW-0812">Transmembrane</keyword>
<dbReference type="InterPro" id="IPR047039">
    <property type="entry name" value="AMN_phosphorylase"/>
</dbReference>
<dbReference type="InterPro" id="IPR035994">
    <property type="entry name" value="Nucleoside_phosphorylase_sf"/>
</dbReference>